<dbReference type="EMBL" id="MT758688">
    <property type="protein sequence ID" value="QNO01149.1"/>
    <property type="molecule type" value="Genomic_DNA"/>
</dbReference>
<dbReference type="GeneID" id="63209386"/>
<dbReference type="KEGG" id="vg:63209386"/>
<evidence type="ECO:0000313" key="1">
    <source>
        <dbReference type="EMBL" id="QNO01149.1"/>
    </source>
</evidence>
<keyword evidence="2" id="KW-1185">Reference proteome</keyword>
<reference evidence="1 2" key="1">
    <citation type="submission" date="2020-07" db="EMBL/GenBank/DDBJ databases">
        <title>Tightening bonds in Latin-America through phage discovery.</title>
        <authorList>
            <person name="Payaslian F.P."/>
            <person name="Gradaschi V."/>
            <person name="Rondon Salazar L."/>
            <person name="Dieterle M.E."/>
            <person name="Urdaniz E."/>
            <person name="Di Paola M."/>
            <person name="Pena Carcamo J."/>
            <person name="Zon F."/>
            <person name="Allievi M.C."/>
            <person name="Sosa E."/>
            <person name="Fernandez Do Porto D."/>
            <person name="Loessner M.J."/>
            <person name="Sanchez Rivas C."/>
            <person name="Raya R."/>
            <person name="Reyes A."/>
            <person name="Piuri M."/>
        </authorList>
    </citation>
    <scope>NUCLEOTIDE SEQUENCE [LARGE SCALE GENOMIC DNA]</scope>
</reference>
<protein>
    <submittedName>
        <fullName evidence="1">Uncharacterized protein</fullName>
    </submittedName>
</protein>
<evidence type="ECO:0000313" key="2">
    <source>
        <dbReference type="Proteomes" id="UP000516064"/>
    </source>
</evidence>
<name>A0A7G9V4E3_9CAUD</name>
<accession>A0A7G9V4E3</accession>
<organism evidence="1 2">
    <name type="scientific">Mycobacterium phage CELFI</name>
    <dbReference type="NCBI Taxonomy" id="2769359"/>
    <lineage>
        <taxon>Viruses</taxon>
        <taxon>Duplodnaviria</taxon>
        <taxon>Heunggongvirae</taxon>
        <taxon>Uroviricota</taxon>
        <taxon>Caudoviricetes</taxon>
        <taxon>Vilmaviridae</taxon>
        <taxon>Lclasvirinae</taxon>
        <taxon>Faithunavirus</taxon>
        <taxon>Faithunavirus CELFI</taxon>
    </lineage>
</organism>
<dbReference type="Proteomes" id="UP000516064">
    <property type="component" value="Segment"/>
</dbReference>
<sequence>MTIEATARVHVSGATECYATLAEAQDRAAFLRSVGYVPWVDVRTSATTWVDVDETATETVDMSEYAAPSVDDTTADDIAEMIVWADTAKDELAFARFMQRANGLLDRAYMSSRVGYAQSAIETAQRALAVAKDDYATGEANHVIGEATRLIDRLNNSYAAAKGRY</sequence>
<dbReference type="RefSeq" id="YP_010012837.1">
    <property type="nucleotide sequence ID" value="NC_053506.1"/>
</dbReference>
<proteinExistence type="predicted"/>